<dbReference type="OrthoDB" id="4158087at2759"/>
<dbReference type="PANTHER" id="PTHR37540:SF5">
    <property type="entry name" value="TRANSCRIPTION FACTOR DOMAIN-CONTAINING PROTEIN"/>
    <property type="match status" value="1"/>
</dbReference>
<evidence type="ECO:0000313" key="1">
    <source>
        <dbReference type="EMBL" id="KAF2636854.1"/>
    </source>
</evidence>
<sequence>MSFLNGVDKRSRDIMCKYMTYSVSANLLYPVERCLNFYRAVDYLEIMCLDESFLLSSLLSACCMNDYVMGQSPSALTIRHLRKLLMRLNSQLSNVNSKNIWAVIFTVLTLGNVASVFSDYNAATMHIQGLERIVELHCGKEYLREYPKFHFKIDRLDLSRSVSIGKRPLFRPHSVVPEFSWRPFFAGSNPLPAHLTSALSTPMDTFPKFTVVYNDLRHLTNLINDHIAAGTLMSTEMFHSAIHSIQSRIIYLEGMMEDGVAECLRLGMLACLTTTFRLPGRKMEYTYLKERLRDMLQGVRIPSLGAQRMVFWALMMGIVAVFEADEQWIPHVWSRVVGERMNWEEARKRLRNGIWITCVHDAPAEQVFLKLELRRMEVGKW</sequence>
<keyword evidence="2" id="KW-1185">Reference proteome</keyword>
<dbReference type="AlphaFoldDB" id="A0A6A6RS50"/>
<name>A0A6A6RS50_9PLEO</name>
<protein>
    <submittedName>
        <fullName evidence="1">Uncharacterized protein</fullName>
    </submittedName>
</protein>
<evidence type="ECO:0000313" key="2">
    <source>
        <dbReference type="Proteomes" id="UP000799753"/>
    </source>
</evidence>
<dbReference type="EMBL" id="MU006796">
    <property type="protein sequence ID" value="KAF2636854.1"/>
    <property type="molecule type" value="Genomic_DNA"/>
</dbReference>
<proteinExistence type="predicted"/>
<organism evidence="1 2">
    <name type="scientific">Massarina eburnea CBS 473.64</name>
    <dbReference type="NCBI Taxonomy" id="1395130"/>
    <lineage>
        <taxon>Eukaryota</taxon>
        <taxon>Fungi</taxon>
        <taxon>Dikarya</taxon>
        <taxon>Ascomycota</taxon>
        <taxon>Pezizomycotina</taxon>
        <taxon>Dothideomycetes</taxon>
        <taxon>Pleosporomycetidae</taxon>
        <taxon>Pleosporales</taxon>
        <taxon>Massarineae</taxon>
        <taxon>Massarinaceae</taxon>
        <taxon>Massarina</taxon>
    </lineage>
</organism>
<dbReference type="PANTHER" id="PTHR37540">
    <property type="entry name" value="TRANSCRIPTION FACTOR (ACR-2), PUTATIVE-RELATED-RELATED"/>
    <property type="match status" value="1"/>
</dbReference>
<dbReference type="Proteomes" id="UP000799753">
    <property type="component" value="Unassembled WGS sequence"/>
</dbReference>
<reference evidence="1" key="1">
    <citation type="journal article" date="2020" name="Stud. Mycol.">
        <title>101 Dothideomycetes genomes: a test case for predicting lifestyles and emergence of pathogens.</title>
        <authorList>
            <person name="Haridas S."/>
            <person name="Albert R."/>
            <person name="Binder M."/>
            <person name="Bloem J."/>
            <person name="Labutti K."/>
            <person name="Salamov A."/>
            <person name="Andreopoulos B."/>
            <person name="Baker S."/>
            <person name="Barry K."/>
            <person name="Bills G."/>
            <person name="Bluhm B."/>
            <person name="Cannon C."/>
            <person name="Castanera R."/>
            <person name="Culley D."/>
            <person name="Daum C."/>
            <person name="Ezra D."/>
            <person name="Gonzalez J."/>
            <person name="Henrissat B."/>
            <person name="Kuo A."/>
            <person name="Liang C."/>
            <person name="Lipzen A."/>
            <person name="Lutzoni F."/>
            <person name="Magnuson J."/>
            <person name="Mondo S."/>
            <person name="Nolan M."/>
            <person name="Ohm R."/>
            <person name="Pangilinan J."/>
            <person name="Park H.-J."/>
            <person name="Ramirez L."/>
            <person name="Alfaro M."/>
            <person name="Sun H."/>
            <person name="Tritt A."/>
            <person name="Yoshinaga Y."/>
            <person name="Zwiers L.-H."/>
            <person name="Turgeon B."/>
            <person name="Goodwin S."/>
            <person name="Spatafora J."/>
            <person name="Crous P."/>
            <person name="Grigoriev I."/>
        </authorList>
    </citation>
    <scope>NUCLEOTIDE SEQUENCE</scope>
    <source>
        <strain evidence="1">CBS 473.64</strain>
    </source>
</reference>
<gene>
    <name evidence="1" type="ORF">P280DRAFT_472739</name>
</gene>
<accession>A0A6A6RS50</accession>